<sequence length="41" mass="4496">MNKDTKILSSHSADGVLKEYYLDPTVLSAIEKGALEIKIFG</sequence>
<dbReference type="AlphaFoldDB" id="A0A1M5J5W2"/>
<evidence type="ECO:0000313" key="2">
    <source>
        <dbReference type="EMBL" id="SHG35891.1"/>
    </source>
</evidence>
<keyword evidence="4" id="KW-1185">Reference proteome</keyword>
<dbReference type="EMBL" id="FQWO01000001">
    <property type="protein sequence ID" value="SHG35891.1"/>
    <property type="molecule type" value="Genomic_DNA"/>
</dbReference>
<evidence type="ECO:0000313" key="3">
    <source>
        <dbReference type="Proteomes" id="UP000184384"/>
    </source>
</evidence>
<organism evidence="2 3">
    <name type="scientific">Flavobacterium granuli</name>
    <dbReference type="NCBI Taxonomy" id="280093"/>
    <lineage>
        <taxon>Bacteria</taxon>
        <taxon>Pseudomonadati</taxon>
        <taxon>Bacteroidota</taxon>
        <taxon>Flavobacteriia</taxon>
        <taxon>Flavobacteriales</taxon>
        <taxon>Flavobacteriaceae</taxon>
        <taxon>Flavobacterium</taxon>
    </lineage>
</organism>
<accession>A0A1M5J5W2</accession>
<evidence type="ECO:0000313" key="4">
    <source>
        <dbReference type="Proteomes" id="UP000237771"/>
    </source>
</evidence>
<dbReference type="Proteomes" id="UP000237771">
    <property type="component" value="Unassembled WGS sequence"/>
</dbReference>
<proteinExistence type="predicted"/>
<protein>
    <submittedName>
        <fullName evidence="2">Uncharacterized protein</fullName>
    </submittedName>
</protein>
<dbReference type="EMBL" id="PVUB01000001">
    <property type="protein sequence ID" value="PRZ28248.1"/>
    <property type="molecule type" value="Genomic_DNA"/>
</dbReference>
<evidence type="ECO:0000313" key="1">
    <source>
        <dbReference type="EMBL" id="PRZ28248.1"/>
    </source>
</evidence>
<reference evidence="1 4" key="3">
    <citation type="submission" date="2018-03" db="EMBL/GenBank/DDBJ databases">
        <title>Genomic Encyclopedia of Archaeal and Bacterial Type Strains, Phase II (KMG-II): from individual species to whole genera.</title>
        <authorList>
            <person name="Goeker M."/>
        </authorList>
    </citation>
    <scope>NUCLEOTIDE SEQUENCE [LARGE SCALE GENOMIC DNA]</scope>
    <source>
        <strain evidence="1 4">DSM 17797</strain>
    </source>
</reference>
<gene>
    <name evidence="1" type="ORF">BC624_101541</name>
    <name evidence="2" type="ORF">SAMN05443373_101541</name>
</gene>
<reference evidence="3" key="2">
    <citation type="submission" date="2016-11" db="EMBL/GenBank/DDBJ databases">
        <authorList>
            <person name="Varghese N."/>
            <person name="Submissions S."/>
        </authorList>
    </citation>
    <scope>NUCLEOTIDE SEQUENCE [LARGE SCALE GENOMIC DNA]</scope>
    <source>
        <strain evidence="3">DSM 19729</strain>
    </source>
</reference>
<dbReference type="Proteomes" id="UP000184384">
    <property type="component" value="Unassembled WGS sequence"/>
</dbReference>
<name>A0A1M5J5W2_9FLAO</name>
<reference evidence="2" key="1">
    <citation type="submission" date="2016-11" db="EMBL/GenBank/DDBJ databases">
        <authorList>
            <person name="Jaros S."/>
            <person name="Januszkiewicz K."/>
            <person name="Wedrychowicz H."/>
        </authorList>
    </citation>
    <scope>NUCLEOTIDE SEQUENCE [LARGE SCALE GENOMIC DNA]</scope>
    <source>
        <strain evidence="2">DSM 19729</strain>
    </source>
</reference>